<evidence type="ECO:0000313" key="1">
    <source>
        <dbReference type="EMBL" id="QDU59350.1"/>
    </source>
</evidence>
<organism evidence="1 2">
    <name type="scientific">Kolteria novifilia</name>
    <dbReference type="NCBI Taxonomy" id="2527975"/>
    <lineage>
        <taxon>Bacteria</taxon>
        <taxon>Pseudomonadati</taxon>
        <taxon>Planctomycetota</taxon>
        <taxon>Planctomycetia</taxon>
        <taxon>Kolteriales</taxon>
        <taxon>Kolteriaceae</taxon>
        <taxon>Kolteria</taxon>
    </lineage>
</organism>
<gene>
    <name evidence="1" type="ORF">Pan216_01780</name>
</gene>
<dbReference type="Proteomes" id="UP000317093">
    <property type="component" value="Chromosome"/>
</dbReference>
<name>A0A518AXE2_9BACT</name>
<keyword evidence="2" id="KW-1185">Reference proteome</keyword>
<dbReference type="EMBL" id="CP036279">
    <property type="protein sequence ID" value="QDU59350.1"/>
    <property type="molecule type" value="Genomic_DNA"/>
</dbReference>
<accession>A0A518AXE2</accession>
<reference evidence="1 2" key="1">
    <citation type="submission" date="2019-02" db="EMBL/GenBank/DDBJ databases">
        <title>Deep-cultivation of Planctomycetes and their phenomic and genomic characterization uncovers novel biology.</title>
        <authorList>
            <person name="Wiegand S."/>
            <person name="Jogler M."/>
            <person name="Boedeker C."/>
            <person name="Pinto D."/>
            <person name="Vollmers J."/>
            <person name="Rivas-Marin E."/>
            <person name="Kohn T."/>
            <person name="Peeters S.H."/>
            <person name="Heuer A."/>
            <person name="Rast P."/>
            <person name="Oberbeckmann S."/>
            <person name="Bunk B."/>
            <person name="Jeske O."/>
            <person name="Meyerdierks A."/>
            <person name="Storesund J.E."/>
            <person name="Kallscheuer N."/>
            <person name="Luecker S."/>
            <person name="Lage O.M."/>
            <person name="Pohl T."/>
            <person name="Merkel B.J."/>
            <person name="Hornburger P."/>
            <person name="Mueller R.-W."/>
            <person name="Bruemmer F."/>
            <person name="Labrenz M."/>
            <person name="Spormann A.M."/>
            <person name="Op den Camp H."/>
            <person name="Overmann J."/>
            <person name="Amann R."/>
            <person name="Jetten M.S.M."/>
            <person name="Mascher T."/>
            <person name="Medema M.H."/>
            <person name="Devos D.P."/>
            <person name="Kaster A.-K."/>
            <person name="Ovreas L."/>
            <person name="Rohde M."/>
            <person name="Galperin M.Y."/>
            <person name="Jogler C."/>
        </authorList>
    </citation>
    <scope>NUCLEOTIDE SEQUENCE [LARGE SCALE GENOMIC DNA]</scope>
    <source>
        <strain evidence="1 2">Pan216</strain>
    </source>
</reference>
<proteinExistence type="predicted"/>
<dbReference type="RefSeq" id="WP_145253471.1">
    <property type="nucleotide sequence ID" value="NZ_CP036279.1"/>
</dbReference>
<protein>
    <submittedName>
        <fullName evidence="1">Uncharacterized protein</fullName>
    </submittedName>
</protein>
<evidence type="ECO:0000313" key="2">
    <source>
        <dbReference type="Proteomes" id="UP000317093"/>
    </source>
</evidence>
<dbReference type="KEGG" id="knv:Pan216_01780"/>
<dbReference type="AlphaFoldDB" id="A0A518AXE2"/>
<sequence length="62" mass="6112">MTFCGLPIATADAAQDVTPLGPGVYTAADPMTSVMRLGLVVTGDASSMGNVAGPSGASYSMM</sequence>